<dbReference type="CDD" id="cd00198">
    <property type="entry name" value="vWFA"/>
    <property type="match status" value="1"/>
</dbReference>
<dbReference type="InterPro" id="IPR036465">
    <property type="entry name" value="vWFA_dom_sf"/>
</dbReference>
<reference evidence="2" key="1">
    <citation type="submission" date="2024-05" db="EMBL/GenBank/DDBJ databases">
        <authorList>
            <person name="Bunk B."/>
            <person name="Swiderski J."/>
            <person name="Sproer C."/>
            <person name="Thiel V."/>
        </authorList>
    </citation>
    <scope>NUCLEOTIDE SEQUENCE</scope>
    <source>
        <strain evidence="2">DSM 17735</strain>
    </source>
</reference>
<dbReference type="AlphaFoldDB" id="A0AAU7LT31"/>
<dbReference type="Pfam" id="PF10138">
    <property type="entry name" value="vWA-TerF-like"/>
    <property type="match status" value="1"/>
</dbReference>
<accession>A0AAU7LT31</accession>
<proteinExistence type="predicted"/>
<protein>
    <submittedName>
        <fullName evidence="2">VWA domain-containing protein</fullName>
    </submittedName>
</protein>
<dbReference type="RefSeq" id="WP_349280087.1">
    <property type="nucleotide sequence ID" value="NZ_CBCSCU010000039.1"/>
</dbReference>
<dbReference type="EMBL" id="CP157675">
    <property type="protein sequence ID" value="XBP70750.1"/>
    <property type="molecule type" value="Genomic_DNA"/>
</dbReference>
<dbReference type="InterPro" id="IPR002035">
    <property type="entry name" value="VWF_A"/>
</dbReference>
<name>A0AAU7LT31_9BURK</name>
<gene>
    <name evidence="2" type="ORF">ABLV49_02745</name>
</gene>
<dbReference type="InterPro" id="IPR019303">
    <property type="entry name" value="vWA_TerF_C"/>
</dbReference>
<dbReference type="SUPFAM" id="SSF53300">
    <property type="entry name" value="vWA-like"/>
    <property type="match status" value="1"/>
</dbReference>
<organism evidence="2">
    <name type="scientific">Polaromonas hydrogenivorans</name>
    <dbReference type="NCBI Taxonomy" id="335476"/>
    <lineage>
        <taxon>Bacteria</taxon>
        <taxon>Pseudomonadati</taxon>
        <taxon>Pseudomonadota</taxon>
        <taxon>Betaproteobacteria</taxon>
        <taxon>Burkholderiales</taxon>
        <taxon>Comamonadaceae</taxon>
        <taxon>Polaromonas</taxon>
    </lineage>
</organism>
<evidence type="ECO:0000259" key="1">
    <source>
        <dbReference type="PROSITE" id="PS50234"/>
    </source>
</evidence>
<evidence type="ECO:0000313" key="2">
    <source>
        <dbReference type="EMBL" id="XBP70750.1"/>
    </source>
</evidence>
<dbReference type="Gene3D" id="3.40.50.410">
    <property type="entry name" value="von Willebrand factor, type A domain"/>
    <property type="match status" value="1"/>
</dbReference>
<dbReference type="PROSITE" id="PS50234">
    <property type="entry name" value="VWFA"/>
    <property type="match status" value="1"/>
</dbReference>
<sequence>MALTLNLQKSSGTLKLSLQKSGIHTMPVLDMAMVLDVSGSFEDEHLDGTTTDLLTRLAPWGLTFDPDKKIDILTFSNGAASAHLVGALNEDNYQGYVRNHIVNKVPGWNGATDYSYVLERTLKEFGWIKGEAKKAGFLGRMLGQKDEAAKAKKRSLVIFITDGDNNDKERTRQVLRESEARRDEVYFLFLGVSNGGGRFSFLESIGDAFGNTGFREIANVRQFITKSDEDINAFLLDDELIGWLKS</sequence>
<feature type="domain" description="VWFA" evidence="1">
    <location>
        <begin position="30"/>
        <end position="240"/>
    </location>
</feature>